<sequence>MNRERVLHFLHPKPPQGRAVNHTGAKL</sequence>
<evidence type="ECO:0000256" key="1">
    <source>
        <dbReference type="SAM" id="MobiDB-lite"/>
    </source>
</evidence>
<protein>
    <submittedName>
        <fullName evidence="2">Uncharacterized protein</fullName>
    </submittedName>
</protein>
<accession>A0A0E9UL71</accession>
<dbReference type="EMBL" id="GBXM01042101">
    <property type="protein sequence ID" value="JAH66476.1"/>
    <property type="molecule type" value="Transcribed_RNA"/>
</dbReference>
<name>A0A0E9UL71_ANGAN</name>
<evidence type="ECO:0000313" key="2">
    <source>
        <dbReference type="EMBL" id="JAH66476.1"/>
    </source>
</evidence>
<feature type="region of interest" description="Disordered" evidence="1">
    <location>
        <begin position="1"/>
        <end position="27"/>
    </location>
</feature>
<reference evidence="2" key="1">
    <citation type="submission" date="2014-11" db="EMBL/GenBank/DDBJ databases">
        <authorList>
            <person name="Amaro Gonzalez C."/>
        </authorList>
    </citation>
    <scope>NUCLEOTIDE SEQUENCE</scope>
</reference>
<reference evidence="2" key="2">
    <citation type="journal article" date="2015" name="Fish Shellfish Immunol.">
        <title>Early steps in the European eel (Anguilla anguilla)-Vibrio vulnificus interaction in the gills: Role of the RtxA13 toxin.</title>
        <authorList>
            <person name="Callol A."/>
            <person name="Pajuelo D."/>
            <person name="Ebbesson L."/>
            <person name="Teles M."/>
            <person name="MacKenzie S."/>
            <person name="Amaro C."/>
        </authorList>
    </citation>
    <scope>NUCLEOTIDE SEQUENCE</scope>
</reference>
<proteinExistence type="predicted"/>
<organism evidence="2">
    <name type="scientific">Anguilla anguilla</name>
    <name type="common">European freshwater eel</name>
    <name type="synonym">Muraena anguilla</name>
    <dbReference type="NCBI Taxonomy" id="7936"/>
    <lineage>
        <taxon>Eukaryota</taxon>
        <taxon>Metazoa</taxon>
        <taxon>Chordata</taxon>
        <taxon>Craniata</taxon>
        <taxon>Vertebrata</taxon>
        <taxon>Euteleostomi</taxon>
        <taxon>Actinopterygii</taxon>
        <taxon>Neopterygii</taxon>
        <taxon>Teleostei</taxon>
        <taxon>Anguilliformes</taxon>
        <taxon>Anguillidae</taxon>
        <taxon>Anguilla</taxon>
    </lineage>
</organism>
<dbReference type="AlphaFoldDB" id="A0A0E9UL71"/>